<evidence type="ECO:0000313" key="1">
    <source>
        <dbReference type="EMBL" id="GIG46346.1"/>
    </source>
</evidence>
<gene>
    <name evidence="1" type="ORF">Dsi01nite_043870</name>
</gene>
<evidence type="ECO:0000313" key="2">
    <source>
        <dbReference type="Proteomes" id="UP000660611"/>
    </source>
</evidence>
<evidence type="ECO:0008006" key="3">
    <source>
        <dbReference type="Google" id="ProtNLM"/>
    </source>
</evidence>
<name>A0A919UC43_9ACTN</name>
<organism evidence="1 2">
    <name type="scientific">Dactylosporangium siamense</name>
    <dbReference type="NCBI Taxonomy" id="685454"/>
    <lineage>
        <taxon>Bacteria</taxon>
        <taxon>Bacillati</taxon>
        <taxon>Actinomycetota</taxon>
        <taxon>Actinomycetes</taxon>
        <taxon>Micromonosporales</taxon>
        <taxon>Micromonosporaceae</taxon>
        <taxon>Dactylosporangium</taxon>
    </lineage>
</organism>
<dbReference type="Pfam" id="PF14094">
    <property type="entry name" value="DUF4272"/>
    <property type="match status" value="1"/>
</dbReference>
<comment type="caution">
    <text evidence="1">The sequence shown here is derived from an EMBL/GenBank/DDBJ whole genome shotgun (WGS) entry which is preliminary data.</text>
</comment>
<accession>A0A919UC43</accession>
<dbReference type="InterPro" id="IPR025368">
    <property type="entry name" value="DUF4272"/>
</dbReference>
<sequence>MTVTSPDPQRVREASLEALHRLRLPLPPPNFPLAWEPGDLVELRPGEEIEARAAILNVVLARAFGMPSQLATEWLREARLEERLTAPEWQFVAEGDGDERSFALHLEALFALSWLLGIAMDLDPLLPSAEGLMDRLPNLPQGETFAAWRQRTLAAPRGAGDAATQLDLYYCLDWSYLEAERRRLPLPGQIDSNSIGQRRWALEWAVVFTGPYHGDPPGWEDVDLST</sequence>
<protein>
    <recommendedName>
        <fullName evidence="3">DUF4272 domain-containing protein</fullName>
    </recommendedName>
</protein>
<proteinExistence type="predicted"/>
<dbReference type="AlphaFoldDB" id="A0A919UC43"/>
<dbReference type="Proteomes" id="UP000660611">
    <property type="component" value="Unassembled WGS sequence"/>
</dbReference>
<dbReference type="EMBL" id="BONQ01000069">
    <property type="protein sequence ID" value="GIG46346.1"/>
    <property type="molecule type" value="Genomic_DNA"/>
</dbReference>
<reference evidence="1" key="1">
    <citation type="submission" date="2021-01" db="EMBL/GenBank/DDBJ databases">
        <title>Whole genome shotgun sequence of Dactylosporangium siamense NBRC 106093.</title>
        <authorList>
            <person name="Komaki H."/>
            <person name="Tamura T."/>
        </authorList>
    </citation>
    <scope>NUCLEOTIDE SEQUENCE</scope>
    <source>
        <strain evidence="1">NBRC 106093</strain>
    </source>
</reference>
<keyword evidence="2" id="KW-1185">Reference proteome</keyword>
<dbReference type="RefSeq" id="WP_203848117.1">
    <property type="nucleotide sequence ID" value="NZ_BAAAVW010000013.1"/>
</dbReference>